<dbReference type="RefSeq" id="WP_283872462.1">
    <property type="nucleotide sequence ID" value="NZ_CP126101.1"/>
</dbReference>
<dbReference type="Gene3D" id="2.60.120.260">
    <property type="entry name" value="Galactose-binding domain-like"/>
    <property type="match status" value="1"/>
</dbReference>
<dbReference type="Pfam" id="PF02368">
    <property type="entry name" value="Big_2"/>
    <property type="match status" value="1"/>
</dbReference>
<reference evidence="3" key="1">
    <citation type="submission" date="2023-05" db="EMBL/GenBank/DDBJ databases">
        <title>Comparative genomics of Bacillaceae isolates and their secondary metabolite potential.</title>
        <authorList>
            <person name="Song L."/>
            <person name="Nielsen L.J."/>
            <person name="Mohite O."/>
            <person name="Xu X."/>
            <person name="Weber T."/>
            <person name="Kovacs A.T."/>
        </authorList>
    </citation>
    <scope>NUCLEOTIDE SEQUENCE</scope>
    <source>
        <strain evidence="3">LY1</strain>
    </source>
</reference>
<feature type="signal peptide" evidence="1">
    <location>
        <begin position="1"/>
        <end position="29"/>
    </location>
</feature>
<keyword evidence="1" id="KW-0732">Signal</keyword>
<evidence type="ECO:0000313" key="3">
    <source>
        <dbReference type="EMBL" id="WHY53925.1"/>
    </source>
</evidence>
<dbReference type="Gene3D" id="2.60.40.1080">
    <property type="match status" value="1"/>
</dbReference>
<accession>A0AAX3X1J5</accession>
<dbReference type="InterPro" id="IPR003343">
    <property type="entry name" value="Big_2"/>
</dbReference>
<dbReference type="EMBL" id="CP126101">
    <property type="protein sequence ID" value="WHY53925.1"/>
    <property type="molecule type" value="Genomic_DNA"/>
</dbReference>
<dbReference type="AlphaFoldDB" id="A0AAX3X1J5"/>
<evidence type="ECO:0000259" key="2">
    <source>
        <dbReference type="SMART" id="SM00635"/>
    </source>
</evidence>
<evidence type="ECO:0000256" key="1">
    <source>
        <dbReference type="SAM" id="SignalP"/>
    </source>
</evidence>
<feature type="chain" id="PRO_5043646172" evidence="1">
    <location>
        <begin position="30"/>
        <end position="351"/>
    </location>
</feature>
<proteinExistence type="predicted"/>
<protein>
    <submittedName>
        <fullName evidence="3">Ig-like domain-containing protein</fullName>
    </submittedName>
</protein>
<evidence type="ECO:0000313" key="4">
    <source>
        <dbReference type="Proteomes" id="UP001178322"/>
    </source>
</evidence>
<dbReference type="SMART" id="SM00635">
    <property type="entry name" value="BID_2"/>
    <property type="match status" value="1"/>
</dbReference>
<feature type="domain" description="BIG2" evidence="2">
    <location>
        <begin position="198"/>
        <end position="272"/>
    </location>
</feature>
<gene>
    <name evidence="3" type="ORF">QNH24_12010</name>
</gene>
<dbReference type="InterPro" id="IPR008964">
    <property type="entry name" value="Invasin/intimin_cell_adhesion"/>
</dbReference>
<name>A0AAX3X1J5_9BACI</name>
<sequence length="351" mass="38270">MVNLFKKGFIYLALMLFILGSLSVESASAAEAVDYEEGVTNLNNTPENSAVVGNVLKKPEVGWNRYHGTNPKIIIGNPSSYTVTNNSLYYNGSTASFGKNNSATFIFNGTKFRIIGAFYIARSANIEVSIDGNVIENFSQNIPGFNSSNGTQKLTYEKSNLSSGTHIVVIKNLDMTQSFEINALDIDGVLLSETEIPNDQSLTLDRNTLELLEGSQDKLTATVTPDTAKVIWTSSDESIATVDQNGNVTAIREGQAIITAKVENTELVATATVIVKKPISESSSAILSITLVNGITKEYDVTNAVLNNYLNWFDSAQGTATFKFSKTISPYKKVTEYVVHDKIASFEVREY</sequence>
<organism evidence="3 4">
    <name type="scientific">Lysinibacillus pakistanensis</name>
    <dbReference type="NCBI Taxonomy" id="759811"/>
    <lineage>
        <taxon>Bacteria</taxon>
        <taxon>Bacillati</taxon>
        <taxon>Bacillota</taxon>
        <taxon>Bacilli</taxon>
        <taxon>Bacillales</taxon>
        <taxon>Bacillaceae</taxon>
        <taxon>Lysinibacillus</taxon>
    </lineage>
</organism>
<dbReference type="Proteomes" id="UP001178322">
    <property type="component" value="Chromosome"/>
</dbReference>
<dbReference type="SUPFAM" id="SSF49373">
    <property type="entry name" value="Invasin/intimin cell-adhesion fragments"/>
    <property type="match status" value="1"/>
</dbReference>